<dbReference type="Pfam" id="PF03190">
    <property type="entry name" value="Thioredox_DsbH"/>
    <property type="match status" value="1"/>
</dbReference>
<dbReference type="RefSeq" id="WP_344019531.1">
    <property type="nucleotide sequence ID" value="NZ_BAAAJK010000005.1"/>
</dbReference>
<dbReference type="InterPro" id="IPR036249">
    <property type="entry name" value="Thioredoxin-like_sf"/>
</dbReference>
<protein>
    <submittedName>
        <fullName evidence="2">Thioredoxin domain-containing protein</fullName>
    </submittedName>
</protein>
<dbReference type="InterPro" id="IPR008928">
    <property type="entry name" value="6-hairpin_glycosidase_sf"/>
</dbReference>
<dbReference type="PANTHER" id="PTHR42899">
    <property type="entry name" value="SPERMATOGENESIS-ASSOCIATED PROTEIN 20"/>
    <property type="match status" value="1"/>
</dbReference>
<dbReference type="SUPFAM" id="SSF52833">
    <property type="entry name" value="Thioredoxin-like"/>
    <property type="match status" value="1"/>
</dbReference>
<reference evidence="3" key="1">
    <citation type="journal article" date="2019" name="Int. J. Syst. Evol. Microbiol.">
        <title>The Global Catalogue of Microorganisms (GCM) 10K type strain sequencing project: providing services to taxonomists for standard genome sequencing and annotation.</title>
        <authorList>
            <consortium name="The Broad Institute Genomics Platform"/>
            <consortium name="The Broad Institute Genome Sequencing Center for Infectious Disease"/>
            <person name="Wu L."/>
            <person name="Ma J."/>
        </authorList>
    </citation>
    <scope>NUCLEOTIDE SEQUENCE [LARGE SCALE GENOMIC DNA]</scope>
    <source>
        <strain evidence="3">JCM 11896</strain>
    </source>
</reference>
<evidence type="ECO:0000259" key="1">
    <source>
        <dbReference type="Pfam" id="PF03190"/>
    </source>
</evidence>
<dbReference type="Gene3D" id="1.50.10.10">
    <property type="match status" value="1"/>
</dbReference>
<comment type="caution">
    <text evidence="2">The sequence shown here is derived from an EMBL/GenBank/DDBJ whole genome shotgun (WGS) entry which is preliminary data.</text>
</comment>
<name>A0ABP4I7Q4_9PSEU</name>
<dbReference type="PANTHER" id="PTHR42899:SF1">
    <property type="entry name" value="SPERMATOGENESIS-ASSOCIATED PROTEIN 20"/>
    <property type="match status" value="1"/>
</dbReference>
<keyword evidence="3" id="KW-1185">Reference proteome</keyword>
<dbReference type="PIRSF" id="PIRSF006402">
    <property type="entry name" value="UCP006402_thioredoxin"/>
    <property type="match status" value="1"/>
</dbReference>
<dbReference type="InterPro" id="IPR012341">
    <property type="entry name" value="6hp_glycosidase-like_sf"/>
</dbReference>
<dbReference type="InterPro" id="IPR024705">
    <property type="entry name" value="Ssp411"/>
</dbReference>
<proteinExistence type="predicted"/>
<evidence type="ECO:0000313" key="2">
    <source>
        <dbReference type="EMBL" id="GAA1383796.1"/>
    </source>
</evidence>
<dbReference type="CDD" id="cd02955">
    <property type="entry name" value="SSP411"/>
    <property type="match status" value="1"/>
</dbReference>
<dbReference type="SUPFAM" id="SSF48208">
    <property type="entry name" value="Six-hairpin glycosidases"/>
    <property type="match status" value="1"/>
</dbReference>
<feature type="domain" description="Spermatogenesis-associated protein 20-like TRX" evidence="1">
    <location>
        <begin position="4"/>
        <end position="163"/>
    </location>
</feature>
<sequence length="677" mass="72501">MSGRLADATSPYLLQHADDPVDWWPWSDDAFADARRRDVPVLLSIGYAACHWCHVMARESFADPETARQINAGFVAIKVDREERPDVDAPYMAATQAMTGRGGWPLTCFLTPDGEPFHCGTYYPPTPRSGLPGFRQVLTAVTTAWEQDGARVREAATRITANLARHAAEERPRVPVGPEILDRAAATLLDEADPEHGGFGAAPKFPQALCLEFLLRHHERTGSARALDVVELTCERMARGGLYDQLAGGFARYTADAAWVVPHFEKMLHDNALLLRLYAHLARLTGSALAHRIATGTGDFLLTGMAVDGGGLASALDADADGEEGLTYLWTPGQLIGALGLGDGMWAADRFGVTSAGTFGQRRSTLQLPADPDDDQRLRRVRAALLDARRRRPQPARDDKIVTAWNAMAAVALAEAGTDLGRDDWVSAAADLTRLLLGLHLRDGRLYRSSRHGRPGTAAGVLEDHAWLAEALLALHRSTGDPAWLDTAGTVLDLTLDRFADPDRPGRFHDTADDAAPILHRPRDLVDNATPCGSSALAGALLTASVLVDGERSHRYREIAEAALSTMGGVLAEHARFAGHWLSTAEALVHGPVLVTVDGDPRDPRFADLVGHARRRVPGGGVVVAGHPAVPGGPAAHRSPAAHVCRGFVCERPVGTVAELDRQLTGPGVRDGVAGPG</sequence>
<dbReference type="EMBL" id="BAAAJK010000005">
    <property type="protein sequence ID" value="GAA1383796.1"/>
    <property type="molecule type" value="Genomic_DNA"/>
</dbReference>
<gene>
    <name evidence="2" type="ORF">GCM10009613_13680</name>
</gene>
<accession>A0ABP4I7Q4</accession>
<organism evidence="2 3">
    <name type="scientific">Pseudonocardia kongjuensis</name>
    <dbReference type="NCBI Taxonomy" id="102227"/>
    <lineage>
        <taxon>Bacteria</taxon>
        <taxon>Bacillati</taxon>
        <taxon>Actinomycetota</taxon>
        <taxon>Actinomycetes</taxon>
        <taxon>Pseudonocardiales</taxon>
        <taxon>Pseudonocardiaceae</taxon>
        <taxon>Pseudonocardia</taxon>
    </lineage>
</organism>
<dbReference type="InterPro" id="IPR004879">
    <property type="entry name" value="Ssp411-like_TRX"/>
</dbReference>
<dbReference type="Proteomes" id="UP001501414">
    <property type="component" value="Unassembled WGS sequence"/>
</dbReference>
<evidence type="ECO:0000313" key="3">
    <source>
        <dbReference type="Proteomes" id="UP001501414"/>
    </source>
</evidence>
<dbReference type="Gene3D" id="3.40.30.10">
    <property type="entry name" value="Glutaredoxin"/>
    <property type="match status" value="1"/>
</dbReference>